<gene>
    <name evidence="1" type="ORF">Clacol_001006</name>
</gene>
<organism evidence="1 2">
    <name type="scientific">Clathrus columnatus</name>
    <dbReference type="NCBI Taxonomy" id="1419009"/>
    <lineage>
        <taxon>Eukaryota</taxon>
        <taxon>Fungi</taxon>
        <taxon>Dikarya</taxon>
        <taxon>Basidiomycota</taxon>
        <taxon>Agaricomycotina</taxon>
        <taxon>Agaricomycetes</taxon>
        <taxon>Phallomycetidae</taxon>
        <taxon>Phallales</taxon>
        <taxon>Clathraceae</taxon>
        <taxon>Clathrus</taxon>
    </lineage>
</organism>
<dbReference type="PANTHER" id="PTHR31912:SF34">
    <property type="entry name" value="NOTOCHORD-RELATED PROTEIN"/>
    <property type="match status" value="1"/>
</dbReference>
<dbReference type="Proteomes" id="UP001050691">
    <property type="component" value="Unassembled WGS sequence"/>
</dbReference>
<comment type="caution">
    <text evidence="1">The sequence shown here is derived from an EMBL/GenBank/DDBJ whole genome shotgun (WGS) entry which is preliminary data.</text>
</comment>
<keyword evidence="2" id="KW-1185">Reference proteome</keyword>
<accession>A0AAV4ZY98</accession>
<evidence type="ECO:0000313" key="1">
    <source>
        <dbReference type="EMBL" id="GJJ06810.1"/>
    </source>
</evidence>
<name>A0AAV4ZY98_9AGAM</name>
<dbReference type="AlphaFoldDB" id="A0AAV4ZY98"/>
<protein>
    <submittedName>
        <fullName evidence="1">Uncharacterized protein</fullName>
    </submittedName>
</protein>
<sequence length="734" mass="82309">MPNPKCLIAAGRPFYHIFAILFIDDVLGNVSKQWNKHYVCYLSNACLPCEHLDKEFNLCFVGSSPHITALELAQGVCESFKATTTGKIGYDCLNRSECIFRVMPYINAADNPMQAELCSQSGLASNKFCRTCEVGGSQLYKCGDGYLDLFVAGELQTLQKTREIIDGQFTRAMQPRSQTMVESFVKEHGIKDTIAQPLIEHFTRSANELFLTKPNKEKIQSILKQKYDELKKEGNFQNPLLEMPGLNVHLDCPTEILHTVLLGVVKYFWGQTVWLVSNTKKFNIFQMRLESLSGDGLNIPRIMAAYMCQYRGSLIGKHFKTIVQILPLVIYDLIHADLLDAWLLLGRLAVLCWHMEIEDIDMYIEELELVIDQFLTKVAVCAPSIITTKPKFHFLKHLSIYDGLGLLSSLPQKATVWHQVGILQKHLPSLIVLSTSLAGDIGMTNQQGIVLSTREYRDLLGFPKTVMSEPGLIMLISLGKNERGIKGRQSVSWINLLIALHPEFRGRFDSEALFYEGQSIITQNRDVAKLGSAVIVQDAGAVAHIDDNQFVLNTLSLHNHAFIKMVLPKTLAHARIYYVEAQHEVIRLQKAEQVRDKKAQAKELKETMNALGCLKNASTLTGSTDVMMMTNENTKKSLRKKAAVKSTLSQSFTVVQSAPPSETQTTSLPSVTLLEGFPPNYPLVWDFSTQDQQSLLNLMTSECQPVSSSSSMFHNQSTTNTNGMVFSCEILERH</sequence>
<proteinExistence type="predicted"/>
<evidence type="ECO:0000313" key="2">
    <source>
        <dbReference type="Proteomes" id="UP001050691"/>
    </source>
</evidence>
<reference evidence="1" key="1">
    <citation type="submission" date="2021-10" db="EMBL/GenBank/DDBJ databases">
        <title>De novo Genome Assembly of Clathrus columnatus (Basidiomycota, Fungi) Using Illumina and Nanopore Sequence Data.</title>
        <authorList>
            <person name="Ogiso-Tanaka E."/>
            <person name="Itagaki H."/>
            <person name="Hosoya T."/>
            <person name="Hosaka K."/>
        </authorList>
    </citation>
    <scope>NUCLEOTIDE SEQUENCE</scope>
    <source>
        <strain evidence="1">MO-923</strain>
    </source>
</reference>
<dbReference type="EMBL" id="BPWL01000001">
    <property type="protein sequence ID" value="GJJ06810.1"/>
    <property type="molecule type" value="Genomic_DNA"/>
</dbReference>
<dbReference type="PANTHER" id="PTHR31912">
    <property type="entry name" value="IP13529P"/>
    <property type="match status" value="1"/>
</dbReference>